<dbReference type="GO" id="GO:0008061">
    <property type="term" value="F:chitin binding"/>
    <property type="evidence" value="ECO:0007669"/>
    <property type="project" value="InterPro"/>
</dbReference>
<dbReference type="InterPro" id="IPR001223">
    <property type="entry name" value="Glyco_hydro18_cat"/>
</dbReference>
<keyword evidence="14" id="KW-0395">Inflammatory response</keyword>
<dbReference type="SMART" id="SM00636">
    <property type="entry name" value="Glyco_18"/>
    <property type="match status" value="1"/>
</dbReference>
<dbReference type="SUPFAM" id="SSF51445">
    <property type="entry name" value="(Trans)glycosidases"/>
    <property type="match status" value="2"/>
</dbReference>
<dbReference type="AlphaFoldDB" id="A0A4D9EAK8"/>
<dbReference type="Pfam" id="PF00704">
    <property type="entry name" value="Glyco_hydro_18"/>
    <property type="match status" value="2"/>
</dbReference>
<dbReference type="Gene3D" id="3.20.20.80">
    <property type="entry name" value="Glycosidases"/>
    <property type="match status" value="1"/>
</dbReference>
<keyword evidence="11" id="KW-0256">Endoplasmic reticulum</keyword>
<feature type="domain" description="GH18" evidence="15">
    <location>
        <begin position="175"/>
        <end position="365"/>
    </location>
</feature>
<reference evidence="16 17" key="2">
    <citation type="submission" date="2019-04" db="EMBL/GenBank/DDBJ databases">
        <title>The genome sequence of big-headed turtle.</title>
        <authorList>
            <person name="Gong S."/>
        </authorList>
    </citation>
    <scope>NUCLEOTIDE SEQUENCE [LARGE SCALE GENOMIC DNA]</scope>
    <source>
        <strain evidence="16">DO16091913</strain>
        <tissue evidence="16">Muscle</tissue>
    </source>
</reference>
<dbReference type="GO" id="GO:0006954">
    <property type="term" value="P:inflammatory response"/>
    <property type="evidence" value="ECO:0007669"/>
    <property type="project" value="UniProtKB-KW"/>
</dbReference>
<evidence type="ECO:0000256" key="6">
    <source>
        <dbReference type="ARBA" id="ARBA00017545"/>
    </source>
</evidence>
<dbReference type="PROSITE" id="PS51910">
    <property type="entry name" value="GH18_2"/>
    <property type="match status" value="2"/>
</dbReference>
<keyword evidence="10" id="KW-0053">Apoptosis</keyword>
<dbReference type="PANTHER" id="PTHR11177">
    <property type="entry name" value="CHITINASE"/>
    <property type="match status" value="1"/>
</dbReference>
<organism evidence="16 17">
    <name type="scientific">Platysternon megacephalum</name>
    <name type="common">big-headed turtle</name>
    <dbReference type="NCBI Taxonomy" id="55544"/>
    <lineage>
        <taxon>Eukaryota</taxon>
        <taxon>Metazoa</taxon>
        <taxon>Chordata</taxon>
        <taxon>Craniata</taxon>
        <taxon>Vertebrata</taxon>
        <taxon>Euteleostomi</taxon>
        <taxon>Archelosauria</taxon>
        <taxon>Testudinata</taxon>
        <taxon>Testudines</taxon>
        <taxon>Cryptodira</taxon>
        <taxon>Durocryptodira</taxon>
        <taxon>Testudinoidea</taxon>
        <taxon>Platysternidae</taxon>
        <taxon>Platysternon</taxon>
    </lineage>
</organism>
<dbReference type="FunFam" id="3.10.50.10:FF:000001">
    <property type="entry name" value="Chitinase 3-like 1"/>
    <property type="match status" value="2"/>
</dbReference>
<dbReference type="InterPro" id="IPR017853">
    <property type="entry name" value="GH"/>
</dbReference>
<keyword evidence="7" id="KW-0963">Cytoplasm</keyword>
<comment type="similarity">
    <text evidence="4">Belongs to the glycosyl hydrolase 18 family.</text>
</comment>
<dbReference type="EMBL" id="QXTE01000152">
    <property type="protein sequence ID" value="TFK03754.1"/>
    <property type="molecule type" value="Genomic_DNA"/>
</dbReference>
<comment type="subunit">
    <text evidence="5">Monomer.</text>
</comment>
<evidence type="ECO:0000256" key="12">
    <source>
        <dbReference type="ARBA" id="ARBA00023157"/>
    </source>
</evidence>
<keyword evidence="13" id="KW-0325">Glycoprotein</keyword>
<dbReference type="Gene3D" id="3.10.50.10">
    <property type="match status" value="2"/>
</dbReference>
<evidence type="ECO:0000256" key="9">
    <source>
        <dbReference type="ARBA" id="ARBA00022529"/>
    </source>
</evidence>
<sequence>MEKAGTDLDPLHGDVQCPEARCWRNGDVSAAISWEALEFVPKHRRADNAVRHWKRKGAPGEKIIMGIPTYGRSFTLDTLDTGVGAQASKAGQPGPFTSEAGFLAYYEICTFKQGATTEMIEEQKVPYSYKGNQWVGYDDMESIKTKTKFQVPQVGSVGWNPSLKTLLSIDGGKTGLDRAVDFLNLLTFDFHGSWQKVTGHVSPFLQGKEDSKSSSYYNVDYAVTYWRSKGAPAEKLIMGIPTYGRSFTLSSSKTGIGAPISGPGSPVPFTQEAGLLAYYEICTFTPGATTERIVEQEVPYSYKGNQWVGYDDEQSITTKVQYLKNNKLGGAMIWAVDLDDFDGLFCSQKKPYPLIGTVKAKLSSGN</sequence>
<evidence type="ECO:0000313" key="17">
    <source>
        <dbReference type="Proteomes" id="UP000297703"/>
    </source>
</evidence>
<dbReference type="GO" id="GO:0004568">
    <property type="term" value="F:chitinase activity"/>
    <property type="evidence" value="ECO:0007669"/>
    <property type="project" value="TreeGrafter"/>
</dbReference>
<dbReference type="InterPro" id="IPR050314">
    <property type="entry name" value="Glycosyl_Hydrlase_18"/>
</dbReference>
<dbReference type="SUPFAM" id="SSF54556">
    <property type="entry name" value="Chitinase insertion domain"/>
    <property type="match status" value="2"/>
</dbReference>
<evidence type="ECO:0000256" key="13">
    <source>
        <dbReference type="ARBA" id="ARBA00023180"/>
    </source>
</evidence>
<dbReference type="GO" id="GO:0005975">
    <property type="term" value="P:carbohydrate metabolic process"/>
    <property type="evidence" value="ECO:0007669"/>
    <property type="project" value="InterPro"/>
</dbReference>
<reference evidence="16 17" key="1">
    <citation type="submission" date="2019-04" db="EMBL/GenBank/DDBJ databases">
        <title>Draft genome of the big-headed turtle Platysternon megacephalum.</title>
        <authorList>
            <person name="Gong S."/>
        </authorList>
    </citation>
    <scope>NUCLEOTIDE SEQUENCE [LARGE SCALE GENOMIC DNA]</scope>
    <source>
        <strain evidence="16">DO16091913</strain>
        <tissue evidence="16">Muscle</tissue>
    </source>
</reference>
<keyword evidence="8" id="KW-0964">Secreted</keyword>
<evidence type="ECO:0000256" key="7">
    <source>
        <dbReference type="ARBA" id="ARBA00022490"/>
    </source>
</evidence>
<dbReference type="InterPro" id="IPR011583">
    <property type="entry name" value="Chitinase_II/V-like_cat"/>
</dbReference>
<dbReference type="Proteomes" id="UP000297703">
    <property type="component" value="Unassembled WGS sequence"/>
</dbReference>
<keyword evidence="9" id="KW-0929">Antimicrobial</keyword>
<dbReference type="GO" id="GO:0006915">
    <property type="term" value="P:apoptotic process"/>
    <property type="evidence" value="ECO:0007669"/>
    <property type="project" value="UniProtKB-KW"/>
</dbReference>
<evidence type="ECO:0000256" key="1">
    <source>
        <dbReference type="ARBA" id="ARBA00004239"/>
    </source>
</evidence>
<evidence type="ECO:0000256" key="14">
    <source>
        <dbReference type="ARBA" id="ARBA00023198"/>
    </source>
</evidence>
<keyword evidence="17" id="KW-1185">Reference proteome</keyword>
<evidence type="ECO:0000259" key="15">
    <source>
        <dbReference type="PROSITE" id="PS51910"/>
    </source>
</evidence>
<dbReference type="OrthoDB" id="76388at2759"/>
<evidence type="ECO:0000256" key="8">
    <source>
        <dbReference type="ARBA" id="ARBA00022525"/>
    </source>
</evidence>
<protein>
    <recommendedName>
        <fullName evidence="6">Chitinase-3-like protein 1</fullName>
    </recommendedName>
</protein>
<feature type="domain" description="GH18" evidence="15">
    <location>
        <begin position="1"/>
        <end position="179"/>
    </location>
</feature>
<evidence type="ECO:0000256" key="11">
    <source>
        <dbReference type="ARBA" id="ARBA00022824"/>
    </source>
</evidence>
<evidence type="ECO:0000313" key="16">
    <source>
        <dbReference type="EMBL" id="TFK03754.1"/>
    </source>
</evidence>
<dbReference type="GO" id="GO:0005576">
    <property type="term" value="C:extracellular region"/>
    <property type="evidence" value="ECO:0007669"/>
    <property type="project" value="UniProtKB-SubCell"/>
</dbReference>
<dbReference type="GO" id="GO:0005783">
    <property type="term" value="C:endoplasmic reticulum"/>
    <property type="evidence" value="ECO:0007669"/>
    <property type="project" value="UniProtKB-SubCell"/>
</dbReference>
<dbReference type="InterPro" id="IPR029070">
    <property type="entry name" value="Chitinase_insertion_sf"/>
</dbReference>
<accession>A0A4D9EAK8</accession>
<keyword evidence="12" id="KW-1015">Disulfide bond</keyword>
<proteinExistence type="inferred from homology"/>
<name>A0A4D9EAK8_9SAUR</name>
<evidence type="ECO:0000256" key="3">
    <source>
        <dbReference type="ARBA" id="ARBA00004496"/>
    </source>
</evidence>
<dbReference type="GO" id="GO:0006032">
    <property type="term" value="P:chitin catabolic process"/>
    <property type="evidence" value="ECO:0007669"/>
    <property type="project" value="TreeGrafter"/>
</dbReference>
<gene>
    <name evidence="16" type="ORF">DR999_PMT13782</name>
</gene>
<evidence type="ECO:0000256" key="4">
    <source>
        <dbReference type="ARBA" id="ARBA00009336"/>
    </source>
</evidence>
<comment type="subcellular location">
    <subcellularLocation>
        <location evidence="3">Cytoplasm</location>
    </subcellularLocation>
    <subcellularLocation>
        <location evidence="2">Endoplasmic reticulum</location>
    </subcellularLocation>
    <subcellularLocation>
        <location evidence="1">Secreted</location>
        <location evidence="1">Extracellular space</location>
    </subcellularLocation>
</comment>
<evidence type="ECO:0000256" key="10">
    <source>
        <dbReference type="ARBA" id="ARBA00022703"/>
    </source>
</evidence>
<evidence type="ECO:0000256" key="5">
    <source>
        <dbReference type="ARBA" id="ARBA00011245"/>
    </source>
</evidence>
<dbReference type="PANTHER" id="PTHR11177:SF202">
    <property type="entry name" value="CHITINASE-3-LIKE PROTEIN 1"/>
    <property type="match status" value="1"/>
</dbReference>
<comment type="caution">
    <text evidence="16">The sequence shown here is derived from an EMBL/GenBank/DDBJ whole genome shotgun (WGS) entry which is preliminary data.</text>
</comment>
<evidence type="ECO:0000256" key="2">
    <source>
        <dbReference type="ARBA" id="ARBA00004240"/>
    </source>
</evidence>
<dbReference type="STRING" id="55544.A0A4D9EAK8"/>